<protein>
    <recommendedName>
        <fullName evidence="3">Protein kinase domain-containing protein</fullName>
    </recommendedName>
</protein>
<evidence type="ECO:0000313" key="5">
    <source>
        <dbReference type="Proteomes" id="UP000811609"/>
    </source>
</evidence>
<dbReference type="GO" id="GO:0004672">
    <property type="term" value="F:protein kinase activity"/>
    <property type="evidence" value="ECO:0007669"/>
    <property type="project" value="InterPro"/>
</dbReference>
<dbReference type="SMART" id="SM00220">
    <property type="entry name" value="S_TKc"/>
    <property type="match status" value="1"/>
</dbReference>
<proteinExistence type="predicted"/>
<accession>A0A8T1QB90</accession>
<dbReference type="InterPro" id="IPR000719">
    <property type="entry name" value="Prot_kinase_dom"/>
</dbReference>
<reference evidence="4" key="1">
    <citation type="submission" date="2020-12" db="EMBL/GenBank/DDBJ databases">
        <title>WGS assembly of Carya illinoinensis cv. Pawnee.</title>
        <authorList>
            <person name="Platts A."/>
            <person name="Shu S."/>
            <person name="Wright S."/>
            <person name="Barry K."/>
            <person name="Edger P."/>
            <person name="Pires J.C."/>
            <person name="Schmutz J."/>
        </authorList>
    </citation>
    <scope>NUCLEOTIDE SEQUENCE</scope>
    <source>
        <tissue evidence="4">Leaf</tissue>
    </source>
</reference>
<keyword evidence="5" id="KW-1185">Reference proteome</keyword>
<dbReference type="GO" id="GO:0005524">
    <property type="term" value="F:ATP binding"/>
    <property type="evidence" value="ECO:0007669"/>
    <property type="project" value="UniProtKB-UniRule"/>
</dbReference>
<evidence type="ECO:0000256" key="2">
    <source>
        <dbReference type="SAM" id="MobiDB-lite"/>
    </source>
</evidence>
<gene>
    <name evidence="4" type="ORF">CIPAW_06G124300</name>
</gene>
<dbReference type="Proteomes" id="UP000811609">
    <property type="component" value="Chromosome 6"/>
</dbReference>
<dbReference type="EMBL" id="CM031814">
    <property type="protein sequence ID" value="KAG6651603.1"/>
    <property type="molecule type" value="Genomic_DNA"/>
</dbReference>
<dbReference type="PROSITE" id="PS50011">
    <property type="entry name" value="PROTEIN_KINASE_DOM"/>
    <property type="match status" value="1"/>
</dbReference>
<dbReference type="PROSITE" id="PS00107">
    <property type="entry name" value="PROTEIN_KINASE_ATP"/>
    <property type="match status" value="1"/>
</dbReference>
<dbReference type="PANTHER" id="PTHR48011">
    <property type="entry name" value="CCR4-NOT TRANSCRIPTIONAL COMPLEX SUBUNIT CAF120-RELATED"/>
    <property type="match status" value="1"/>
</dbReference>
<keyword evidence="1" id="KW-0067">ATP-binding</keyword>
<dbReference type="AlphaFoldDB" id="A0A8T1QB90"/>
<dbReference type="InterPro" id="IPR017441">
    <property type="entry name" value="Protein_kinase_ATP_BS"/>
</dbReference>
<sequence length="382" mass="41617">MSNSRSISCSSTTAATFTMQWQKALVLGSGSYGTVYLGVPTNPNFGPSYYIAIKTSRLESSSTLQKERRILSRFVGCPEIVRCLGAQLSIECGLCYYNLQLEYASGGTLEDLIKRSSGGKLEEHDVRRYTTMILKGLRALHKQGYVHCDLKPANILAFSTGSGGVSKVKITDFGLSKIPGEENEIMRKRFSFRGTPNYMSPESVLWGIITPALDIWSLGCVVVEMVTGNVGWDSSISIDELMLEIACGNPPKIPETMSELGKDFLRGCLEKNPLKRLTAELLLLHPFLVEGCQGSPSAGPSALIGCSSSVSMKPHASKKSLPPPPGFSLKMKKPPSPEKLPPPAPATNLWLQSNTNMFTIPAFDRPMKQSAGVIKPYRLFPS</sequence>
<feature type="region of interest" description="Disordered" evidence="2">
    <location>
        <begin position="314"/>
        <end position="348"/>
    </location>
</feature>
<keyword evidence="1" id="KW-0547">Nucleotide-binding</keyword>
<dbReference type="InterPro" id="IPR052751">
    <property type="entry name" value="Plant_MAPKKK"/>
</dbReference>
<evidence type="ECO:0000313" key="4">
    <source>
        <dbReference type="EMBL" id="KAG6651603.1"/>
    </source>
</evidence>
<dbReference type="GO" id="GO:0007165">
    <property type="term" value="P:signal transduction"/>
    <property type="evidence" value="ECO:0007669"/>
    <property type="project" value="TreeGrafter"/>
</dbReference>
<dbReference type="Pfam" id="PF00069">
    <property type="entry name" value="Pkinase"/>
    <property type="match status" value="1"/>
</dbReference>
<dbReference type="CDD" id="cd06606">
    <property type="entry name" value="STKc_MAPKKK"/>
    <property type="match status" value="1"/>
</dbReference>
<comment type="caution">
    <text evidence="4">The sequence shown here is derived from an EMBL/GenBank/DDBJ whole genome shotgun (WGS) entry which is preliminary data.</text>
</comment>
<dbReference type="PANTHER" id="PTHR48011:SF51">
    <property type="entry name" value="PROTEIN KINASE SUPERFAMILY PROTEIN"/>
    <property type="match status" value="1"/>
</dbReference>
<organism evidence="4 5">
    <name type="scientific">Carya illinoinensis</name>
    <name type="common">Pecan</name>
    <dbReference type="NCBI Taxonomy" id="32201"/>
    <lineage>
        <taxon>Eukaryota</taxon>
        <taxon>Viridiplantae</taxon>
        <taxon>Streptophyta</taxon>
        <taxon>Embryophyta</taxon>
        <taxon>Tracheophyta</taxon>
        <taxon>Spermatophyta</taxon>
        <taxon>Magnoliopsida</taxon>
        <taxon>eudicotyledons</taxon>
        <taxon>Gunneridae</taxon>
        <taxon>Pentapetalae</taxon>
        <taxon>rosids</taxon>
        <taxon>fabids</taxon>
        <taxon>Fagales</taxon>
        <taxon>Juglandaceae</taxon>
        <taxon>Carya</taxon>
    </lineage>
</organism>
<evidence type="ECO:0000256" key="1">
    <source>
        <dbReference type="PROSITE-ProRule" id="PRU10141"/>
    </source>
</evidence>
<evidence type="ECO:0000259" key="3">
    <source>
        <dbReference type="PROSITE" id="PS50011"/>
    </source>
</evidence>
<name>A0A8T1QB90_CARIL</name>
<feature type="domain" description="Protein kinase" evidence="3">
    <location>
        <begin position="21"/>
        <end position="288"/>
    </location>
</feature>
<feature type="binding site" evidence="1">
    <location>
        <position position="54"/>
    </location>
    <ligand>
        <name>ATP</name>
        <dbReference type="ChEBI" id="CHEBI:30616"/>
    </ligand>
</feature>